<sequence>MKTESLKAITLGKKLSMLGDDFEDHMKEINGCNTMRHVRHGTNNQLHIHRNDQDGETEMMSVIRRVNWLNWIQSFLR</sequence>
<reference evidence="2" key="2">
    <citation type="submission" date="2023-11" db="UniProtKB">
        <authorList>
            <consortium name="WormBaseParasite"/>
        </authorList>
    </citation>
    <scope>IDENTIFICATION</scope>
</reference>
<dbReference type="WBParaSite" id="TREG1_101680.1">
    <property type="protein sequence ID" value="TREG1_101680.1"/>
    <property type="gene ID" value="TREG1_101680"/>
</dbReference>
<accession>A0AA85IKZ8</accession>
<dbReference type="Proteomes" id="UP000050795">
    <property type="component" value="Unassembled WGS sequence"/>
</dbReference>
<proteinExistence type="predicted"/>
<name>A0AA85IKZ8_TRIRE</name>
<reference evidence="1" key="1">
    <citation type="submission" date="2022-06" db="EMBL/GenBank/DDBJ databases">
        <authorList>
            <person name="Berger JAMES D."/>
            <person name="Berger JAMES D."/>
        </authorList>
    </citation>
    <scope>NUCLEOTIDE SEQUENCE [LARGE SCALE GENOMIC DNA]</scope>
</reference>
<protein>
    <submittedName>
        <fullName evidence="2">Uncharacterized protein</fullName>
    </submittedName>
</protein>
<organism evidence="1 2">
    <name type="scientific">Trichobilharzia regenti</name>
    <name type="common">Nasal bird schistosome</name>
    <dbReference type="NCBI Taxonomy" id="157069"/>
    <lineage>
        <taxon>Eukaryota</taxon>
        <taxon>Metazoa</taxon>
        <taxon>Spiralia</taxon>
        <taxon>Lophotrochozoa</taxon>
        <taxon>Platyhelminthes</taxon>
        <taxon>Trematoda</taxon>
        <taxon>Digenea</taxon>
        <taxon>Strigeidida</taxon>
        <taxon>Schistosomatoidea</taxon>
        <taxon>Schistosomatidae</taxon>
        <taxon>Trichobilharzia</taxon>
    </lineage>
</organism>
<evidence type="ECO:0000313" key="1">
    <source>
        <dbReference type="Proteomes" id="UP000050795"/>
    </source>
</evidence>
<dbReference type="AlphaFoldDB" id="A0AA85IKZ8"/>
<evidence type="ECO:0000313" key="2">
    <source>
        <dbReference type="WBParaSite" id="TREG1_101680.1"/>
    </source>
</evidence>
<keyword evidence="1" id="KW-1185">Reference proteome</keyword>